<name>A0ABW6VFW4_MICFU</name>
<feature type="compositionally biased region" description="Low complexity" evidence="1">
    <location>
        <begin position="96"/>
        <end position="119"/>
    </location>
</feature>
<evidence type="ECO:0000256" key="1">
    <source>
        <dbReference type="SAM" id="MobiDB-lite"/>
    </source>
</evidence>
<sequence>MNQPDELRLLVREVLRELLPAVLPALAAQPAGGGRSAAPSPGPVVEPVAAGPDGDLTAFVLRVLDLAADPARAADIRAGRLRFRLTPPESAPPGSAPENTSADAQAAPEAAPPATGVPAGSTSAGAAPEAVHRREKGAVTERHVAAAAAAGARLVLGPRAVLTPLARERVRATGLVVEREG</sequence>
<protein>
    <submittedName>
        <fullName evidence="2">Uncharacterized protein</fullName>
    </submittedName>
</protein>
<comment type="caution">
    <text evidence="2">The sequence shown here is derived from an EMBL/GenBank/DDBJ whole genome shotgun (WGS) entry which is preliminary data.</text>
</comment>
<reference evidence="2 3" key="1">
    <citation type="submission" date="2024-10" db="EMBL/GenBank/DDBJ databases">
        <title>The Natural Products Discovery Center: Release of the First 8490 Sequenced Strains for Exploring Actinobacteria Biosynthetic Diversity.</title>
        <authorList>
            <person name="Kalkreuter E."/>
            <person name="Kautsar S.A."/>
            <person name="Yang D."/>
            <person name="Bader C.D."/>
            <person name="Teijaro C.N."/>
            <person name="Fluegel L."/>
            <person name="Davis C.M."/>
            <person name="Simpson J.R."/>
            <person name="Lauterbach L."/>
            <person name="Steele A.D."/>
            <person name="Gui C."/>
            <person name="Meng S."/>
            <person name="Li G."/>
            <person name="Viehrig K."/>
            <person name="Ye F."/>
            <person name="Su P."/>
            <person name="Kiefer A.F."/>
            <person name="Nichols A."/>
            <person name="Cepeda A.J."/>
            <person name="Yan W."/>
            <person name="Fan B."/>
            <person name="Jiang Y."/>
            <person name="Adhikari A."/>
            <person name="Zheng C.-J."/>
            <person name="Schuster L."/>
            <person name="Cowan T.M."/>
            <person name="Smanski M.J."/>
            <person name="Chevrette M.G."/>
            <person name="De Carvalho L.P.S."/>
            <person name="Shen B."/>
        </authorList>
    </citation>
    <scope>NUCLEOTIDE SEQUENCE [LARGE SCALE GENOMIC DNA]</scope>
    <source>
        <strain evidence="2 3">NPDC001281</strain>
    </source>
</reference>
<keyword evidence="3" id="KW-1185">Reference proteome</keyword>
<dbReference type="Proteomes" id="UP001602119">
    <property type="component" value="Unassembled WGS sequence"/>
</dbReference>
<organism evidence="2 3">
    <name type="scientific">Microtetraspora fusca</name>
    <dbReference type="NCBI Taxonomy" id="1997"/>
    <lineage>
        <taxon>Bacteria</taxon>
        <taxon>Bacillati</taxon>
        <taxon>Actinomycetota</taxon>
        <taxon>Actinomycetes</taxon>
        <taxon>Streptosporangiales</taxon>
        <taxon>Streptosporangiaceae</taxon>
        <taxon>Microtetraspora</taxon>
    </lineage>
</organism>
<gene>
    <name evidence="2" type="ORF">ACFY05_35830</name>
</gene>
<accession>A0ABW6VFW4</accession>
<feature type="region of interest" description="Disordered" evidence="1">
    <location>
        <begin position="83"/>
        <end position="142"/>
    </location>
</feature>
<evidence type="ECO:0000313" key="3">
    <source>
        <dbReference type="Proteomes" id="UP001602119"/>
    </source>
</evidence>
<dbReference type="RefSeq" id="WP_387346756.1">
    <property type="nucleotide sequence ID" value="NZ_JBIAXI010000029.1"/>
</dbReference>
<feature type="compositionally biased region" description="Basic and acidic residues" evidence="1">
    <location>
        <begin position="130"/>
        <end position="142"/>
    </location>
</feature>
<evidence type="ECO:0000313" key="2">
    <source>
        <dbReference type="EMBL" id="MFF4778211.1"/>
    </source>
</evidence>
<dbReference type="EMBL" id="JBIAXI010000029">
    <property type="protein sequence ID" value="MFF4778211.1"/>
    <property type="molecule type" value="Genomic_DNA"/>
</dbReference>
<proteinExistence type="predicted"/>